<sequence length="48" mass="5680">MPTNEAKEKNPRNLIIQFGVWFGRRKLNQTPTKLKDKKRVSTIKETHT</sequence>
<dbReference type="Proteomes" id="UP000887458">
    <property type="component" value="Unassembled WGS sequence"/>
</dbReference>
<protein>
    <submittedName>
        <fullName evidence="1">Uncharacterized protein</fullName>
    </submittedName>
</protein>
<feature type="non-terminal residue" evidence="1">
    <location>
        <position position="48"/>
    </location>
</feature>
<evidence type="ECO:0000313" key="1">
    <source>
        <dbReference type="EMBL" id="KAH9417752.1"/>
    </source>
</evidence>
<reference evidence="1 2" key="2">
    <citation type="journal article" date="2022" name="Mol. Biol. Evol.">
        <title>Comparative Genomics Reveals Insights into the Divergent Evolution of Astigmatic Mites and Household Pest Adaptations.</title>
        <authorList>
            <person name="Xiong Q."/>
            <person name="Wan A.T."/>
            <person name="Liu X."/>
            <person name="Fung C.S."/>
            <person name="Xiao X."/>
            <person name="Malainual N."/>
            <person name="Hou J."/>
            <person name="Wang L."/>
            <person name="Wang M."/>
            <person name="Yang K.Y."/>
            <person name="Cui Y."/>
            <person name="Leung E.L."/>
            <person name="Nong W."/>
            <person name="Shin S.K."/>
            <person name="Au S.W."/>
            <person name="Jeong K.Y."/>
            <person name="Chew F.T."/>
            <person name="Hui J.H."/>
            <person name="Leung T.F."/>
            <person name="Tungtrongchitr A."/>
            <person name="Zhong N."/>
            <person name="Liu Z."/>
            <person name="Tsui S.K."/>
        </authorList>
    </citation>
    <scope>NUCLEOTIDE SEQUENCE [LARGE SCALE GENOMIC DNA]</scope>
    <source>
        <strain evidence="1">Derp</strain>
    </source>
</reference>
<evidence type="ECO:0000313" key="2">
    <source>
        <dbReference type="Proteomes" id="UP000887458"/>
    </source>
</evidence>
<name>A0ABQ8J5H9_DERPT</name>
<proteinExistence type="predicted"/>
<reference evidence="1 2" key="1">
    <citation type="journal article" date="2018" name="J. Allergy Clin. Immunol.">
        <title>High-quality assembly of Dermatophagoides pteronyssinus genome and transcriptome reveals a wide range of novel allergens.</title>
        <authorList>
            <person name="Liu X.Y."/>
            <person name="Yang K.Y."/>
            <person name="Wang M.Q."/>
            <person name="Kwok J.S."/>
            <person name="Zeng X."/>
            <person name="Yang Z."/>
            <person name="Xiao X.J."/>
            <person name="Lau C.P."/>
            <person name="Li Y."/>
            <person name="Huang Z.M."/>
            <person name="Ba J.G."/>
            <person name="Yim A.K."/>
            <person name="Ouyang C.Y."/>
            <person name="Ngai S.M."/>
            <person name="Chan T.F."/>
            <person name="Leung E.L."/>
            <person name="Liu L."/>
            <person name="Liu Z.G."/>
            <person name="Tsui S.K."/>
        </authorList>
    </citation>
    <scope>NUCLEOTIDE SEQUENCE [LARGE SCALE GENOMIC DNA]</scope>
    <source>
        <strain evidence="1">Derp</strain>
    </source>
</reference>
<gene>
    <name evidence="1" type="ORF">DERP_011463</name>
</gene>
<organism evidence="1 2">
    <name type="scientific">Dermatophagoides pteronyssinus</name>
    <name type="common">European house dust mite</name>
    <dbReference type="NCBI Taxonomy" id="6956"/>
    <lineage>
        <taxon>Eukaryota</taxon>
        <taxon>Metazoa</taxon>
        <taxon>Ecdysozoa</taxon>
        <taxon>Arthropoda</taxon>
        <taxon>Chelicerata</taxon>
        <taxon>Arachnida</taxon>
        <taxon>Acari</taxon>
        <taxon>Acariformes</taxon>
        <taxon>Sarcoptiformes</taxon>
        <taxon>Astigmata</taxon>
        <taxon>Psoroptidia</taxon>
        <taxon>Analgoidea</taxon>
        <taxon>Pyroglyphidae</taxon>
        <taxon>Dermatophagoidinae</taxon>
        <taxon>Dermatophagoides</taxon>
    </lineage>
</organism>
<keyword evidence="2" id="KW-1185">Reference proteome</keyword>
<accession>A0ABQ8J5H9</accession>
<comment type="caution">
    <text evidence="1">The sequence shown here is derived from an EMBL/GenBank/DDBJ whole genome shotgun (WGS) entry which is preliminary data.</text>
</comment>
<dbReference type="EMBL" id="NJHN03000074">
    <property type="protein sequence ID" value="KAH9417752.1"/>
    <property type="molecule type" value="Genomic_DNA"/>
</dbReference>